<dbReference type="EMBL" id="JARBHB010000006">
    <property type="protein sequence ID" value="KAJ8880215.1"/>
    <property type="molecule type" value="Genomic_DNA"/>
</dbReference>
<evidence type="ECO:0000313" key="3">
    <source>
        <dbReference type="Proteomes" id="UP001159363"/>
    </source>
</evidence>
<protein>
    <submittedName>
        <fullName evidence="2">Uncharacterized protein</fullName>
    </submittedName>
</protein>
<gene>
    <name evidence="2" type="ORF">PR048_016681</name>
</gene>
<evidence type="ECO:0000256" key="1">
    <source>
        <dbReference type="SAM" id="MobiDB-lite"/>
    </source>
</evidence>
<name>A0ABQ9H7E7_9NEOP</name>
<proteinExistence type="predicted"/>
<organism evidence="2 3">
    <name type="scientific">Dryococelus australis</name>
    <dbReference type="NCBI Taxonomy" id="614101"/>
    <lineage>
        <taxon>Eukaryota</taxon>
        <taxon>Metazoa</taxon>
        <taxon>Ecdysozoa</taxon>
        <taxon>Arthropoda</taxon>
        <taxon>Hexapoda</taxon>
        <taxon>Insecta</taxon>
        <taxon>Pterygota</taxon>
        <taxon>Neoptera</taxon>
        <taxon>Polyneoptera</taxon>
        <taxon>Phasmatodea</taxon>
        <taxon>Verophasmatodea</taxon>
        <taxon>Anareolatae</taxon>
        <taxon>Phasmatidae</taxon>
        <taxon>Eurycanthinae</taxon>
        <taxon>Dryococelus</taxon>
    </lineage>
</organism>
<comment type="caution">
    <text evidence="2">The sequence shown here is derived from an EMBL/GenBank/DDBJ whole genome shotgun (WGS) entry which is preliminary data.</text>
</comment>
<accession>A0ABQ9H7E7</accession>
<keyword evidence="3" id="KW-1185">Reference proteome</keyword>
<feature type="region of interest" description="Disordered" evidence="1">
    <location>
        <begin position="690"/>
        <end position="719"/>
    </location>
</feature>
<reference evidence="2 3" key="1">
    <citation type="submission" date="2023-02" db="EMBL/GenBank/DDBJ databases">
        <title>LHISI_Scaffold_Assembly.</title>
        <authorList>
            <person name="Stuart O.P."/>
            <person name="Cleave R."/>
            <person name="Magrath M.J.L."/>
            <person name="Mikheyev A.S."/>
        </authorList>
    </citation>
    <scope>NUCLEOTIDE SEQUENCE [LARGE SCALE GENOMIC DNA]</scope>
    <source>
        <strain evidence="2">Daus_M_001</strain>
        <tissue evidence="2">Leg muscle</tissue>
    </source>
</reference>
<dbReference type="Proteomes" id="UP001159363">
    <property type="component" value="Chromosome 5"/>
</dbReference>
<evidence type="ECO:0000313" key="2">
    <source>
        <dbReference type="EMBL" id="KAJ8880215.1"/>
    </source>
</evidence>
<sequence>MRELRERGIRREYGKVRGDPEHSGQERLVISELKQGGTDWRVLPEVRLSSACRLCCPFPAVSYRCPRSQADVQLDDVSAMEQPAECSRIVRDTPCHAIAALSPPQASQLRVQAAHRAKFRMSPASTLDLSPHWRTCQTTRLSHRRAGLHSRRGDFPTWESCGTIPLIGGFSRRSTISPAIAFRCCSTLASLHFHRLSRPQCFSTPLLQVPSELLASLNKSSARRATQEKDGRRLHPWRRSRGAKISGECRERMTSPGRANKLLKAPGEREALTLRPGEILVARDTRLDRSRISRTCVILLDDAADCRVSSKISRFPLLFHSDAAPRSRRFARVGSRELDLSRATQISRLHSTTNFIKLTAYPPQFSPCSTSQMVSAKNCWPLDHCNIYWVVGHHPEISPNRTLRRGSKFPEYSFQSLTFVVFSSRARRRAVTPSKSRRCQSFSGCPQGGTRQRARLSVLRIGEDRGSSPTTEPDRALTGARGLCELQCTQCPAHGMLHGKRMILYCGLGSKQRPLRDGPCVWQIAIEERAVGEVIGGKGVCDCEYQASTDRLIQYKVIQYRLIQYTGDPLADLCRILHTTNVFARADTKQLLQFTCLARLYRFLQSIHGYFNFAEALLNGGAGNFPRLSPPCATVLKIKRIGGAHVVLVREAVYKGSRQAGRQAKARARPCLTLIPVPSHTRDLSSLMACDTDADDPGNYPRSAPPPPTNPAPQYYPHA</sequence>